<evidence type="ECO:0000256" key="1">
    <source>
        <dbReference type="SAM" id="MobiDB-lite"/>
    </source>
</evidence>
<sequence>MQSRTDYGLPVREPGARLVPGAAVPEGPDREHPGAALASNGGLHPGRAPRHAAAVRDPDAVRASISSHFGGVRTGRSHARESSQGPNQQ</sequence>
<dbReference type="Proteomes" id="UP000044938">
    <property type="component" value="Unassembled WGS sequence"/>
</dbReference>
<reference evidence="3" key="2">
    <citation type="submission" date="2015-03" db="EMBL/GenBank/DDBJ databases">
        <authorList>
            <consortium name="Pathogen Informatics"/>
            <person name="Murphy D."/>
        </authorList>
    </citation>
    <scope>NUCLEOTIDE SEQUENCE</scope>
    <source>
        <strain evidence="3">N09902308</strain>
    </source>
</reference>
<dbReference type="EMBL" id="CSAJ01000885">
    <property type="protein sequence ID" value="COX33328.1"/>
    <property type="molecule type" value="Genomic_DNA"/>
</dbReference>
<feature type="region of interest" description="Disordered" evidence="1">
    <location>
        <begin position="67"/>
        <end position="89"/>
    </location>
</feature>
<accession>A0A655JPR7</accession>
<dbReference type="Proteomes" id="UP000039021">
    <property type="component" value="Unassembled WGS sequence"/>
</dbReference>
<proteinExistence type="predicted"/>
<protein>
    <submittedName>
        <fullName evidence="2 3">Regultory protein</fullName>
    </submittedName>
</protein>
<gene>
    <name evidence="2" type="ORF">ERS007720_04315</name>
    <name evidence="3" type="ORF">ERS007739_05123</name>
</gene>
<dbReference type="AlphaFoldDB" id="A0A655JPR7"/>
<evidence type="ECO:0000313" key="3">
    <source>
        <dbReference type="EMBL" id="CPB20113.1"/>
    </source>
</evidence>
<evidence type="ECO:0000313" key="5">
    <source>
        <dbReference type="Proteomes" id="UP000044938"/>
    </source>
</evidence>
<evidence type="ECO:0000313" key="2">
    <source>
        <dbReference type="EMBL" id="COX33328.1"/>
    </source>
</evidence>
<feature type="region of interest" description="Disordered" evidence="1">
    <location>
        <begin position="1"/>
        <end position="53"/>
    </location>
</feature>
<name>A0A655JPR7_MYCTX</name>
<reference evidence="4 5" key="1">
    <citation type="submission" date="2015-03" db="EMBL/GenBank/DDBJ databases">
        <authorList>
            <consortium name="Pathogen Informatics"/>
        </authorList>
    </citation>
    <scope>NUCLEOTIDE SEQUENCE [LARGE SCALE GENOMIC DNA]</scope>
    <source>
        <strain evidence="2 5">M09401471</strain>
        <strain evidence="4">N09902308</strain>
    </source>
</reference>
<organism evidence="2 5">
    <name type="scientific">Mycobacterium tuberculosis</name>
    <dbReference type="NCBI Taxonomy" id="1773"/>
    <lineage>
        <taxon>Bacteria</taxon>
        <taxon>Bacillati</taxon>
        <taxon>Actinomycetota</taxon>
        <taxon>Actinomycetes</taxon>
        <taxon>Mycobacteriales</taxon>
        <taxon>Mycobacteriaceae</taxon>
        <taxon>Mycobacterium</taxon>
        <taxon>Mycobacterium tuberculosis complex</taxon>
    </lineage>
</organism>
<dbReference type="EMBL" id="CSBK01003747">
    <property type="protein sequence ID" value="CPB20113.1"/>
    <property type="molecule type" value="Genomic_DNA"/>
</dbReference>
<evidence type="ECO:0000313" key="4">
    <source>
        <dbReference type="Proteomes" id="UP000039021"/>
    </source>
</evidence>